<evidence type="ECO:0000313" key="3">
    <source>
        <dbReference type="Proteomes" id="UP000594468"/>
    </source>
</evidence>
<dbReference type="Gene3D" id="1.20.120.450">
    <property type="entry name" value="dinb family like domain"/>
    <property type="match status" value="1"/>
</dbReference>
<dbReference type="RefSeq" id="WP_195172301.1">
    <property type="nucleotide sequence ID" value="NZ_CP062983.1"/>
</dbReference>
<dbReference type="KEGG" id="pmet:G4Y79_07655"/>
<dbReference type="SUPFAM" id="SSF109854">
    <property type="entry name" value="DinB/YfiT-like putative metalloenzymes"/>
    <property type="match status" value="1"/>
</dbReference>
<gene>
    <name evidence="2" type="ORF">G4Y79_07655</name>
</gene>
<evidence type="ECO:0000259" key="1">
    <source>
        <dbReference type="Pfam" id="PF12867"/>
    </source>
</evidence>
<sequence length="165" mass="19099">MISSKQLTDIRQRQVGLMQKTLQLWQNVISQVTQEEATTYRDGPDGWTVLEVLGHIRDFDGFFLGRAKMMLEQDMPQLPRYDHEAIAIEQAYNKQDLQTVIAELTASREAFIAFFQGLDDEQWERAGIHPERGEFNMLDAAIQVGGHDVNHLEQVTRILKQREEK</sequence>
<feature type="domain" description="DinB-like" evidence="1">
    <location>
        <begin position="21"/>
        <end position="155"/>
    </location>
</feature>
<accession>A0A7S8IGN1</accession>
<organism evidence="2 3">
    <name type="scientific">Phototrophicus methaneseepsis</name>
    <dbReference type="NCBI Taxonomy" id="2710758"/>
    <lineage>
        <taxon>Bacteria</taxon>
        <taxon>Bacillati</taxon>
        <taxon>Chloroflexota</taxon>
        <taxon>Candidatus Thermofontia</taxon>
        <taxon>Phototrophicales</taxon>
        <taxon>Phototrophicaceae</taxon>
        <taxon>Phototrophicus</taxon>
    </lineage>
</organism>
<dbReference type="AlphaFoldDB" id="A0A7S8IGN1"/>
<dbReference type="Proteomes" id="UP000594468">
    <property type="component" value="Chromosome"/>
</dbReference>
<evidence type="ECO:0000313" key="2">
    <source>
        <dbReference type="EMBL" id="QPC84238.1"/>
    </source>
</evidence>
<dbReference type="InterPro" id="IPR024775">
    <property type="entry name" value="DinB-like"/>
</dbReference>
<keyword evidence="3" id="KW-1185">Reference proteome</keyword>
<dbReference type="EMBL" id="CP062983">
    <property type="protein sequence ID" value="QPC84238.1"/>
    <property type="molecule type" value="Genomic_DNA"/>
</dbReference>
<name>A0A7S8IGN1_9CHLR</name>
<protein>
    <submittedName>
        <fullName evidence="2">DinB family protein</fullName>
    </submittedName>
</protein>
<proteinExistence type="predicted"/>
<dbReference type="InterPro" id="IPR034660">
    <property type="entry name" value="DinB/YfiT-like"/>
</dbReference>
<dbReference type="Pfam" id="PF12867">
    <property type="entry name" value="DinB_2"/>
    <property type="match status" value="1"/>
</dbReference>
<reference evidence="2 3" key="1">
    <citation type="submission" date="2020-02" db="EMBL/GenBank/DDBJ databases">
        <authorList>
            <person name="Zheng R.K."/>
            <person name="Sun C.M."/>
        </authorList>
    </citation>
    <scope>NUCLEOTIDE SEQUENCE [LARGE SCALE GENOMIC DNA]</scope>
    <source>
        <strain evidence="3">rifampicinis</strain>
    </source>
</reference>